<evidence type="ECO:0000313" key="3">
    <source>
        <dbReference type="Proteomes" id="UP000004994"/>
    </source>
</evidence>
<keyword evidence="3" id="KW-1185">Reference proteome</keyword>
<organism evidence="2">
    <name type="scientific">Solanum lycopersicum</name>
    <name type="common">Tomato</name>
    <name type="synonym">Lycopersicon esculentum</name>
    <dbReference type="NCBI Taxonomy" id="4081"/>
    <lineage>
        <taxon>Eukaryota</taxon>
        <taxon>Viridiplantae</taxon>
        <taxon>Streptophyta</taxon>
        <taxon>Embryophyta</taxon>
        <taxon>Tracheophyta</taxon>
        <taxon>Spermatophyta</taxon>
        <taxon>Magnoliopsida</taxon>
        <taxon>eudicotyledons</taxon>
        <taxon>Gunneridae</taxon>
        <taxon>Pentapetalae</taxon>
        <taxon>asterids</taxon>
        <taxon>lamiids</taxon>
        <taxon>Solanales</taxon>
        <taxon>Solanaceae</taxon>
        <taxon>Solanoideae</taxon>
        <taxon>Solaneae</taxon>
        <taxon>Solanum</taxon>
        <taxon>Solanum subgen. Lycopersicon</taxon>
    </lineage>
</organism>
<evidence type="ECO:0000313" key="2">
    <source>
        <dbReference type="EnsemblPlants" id="Solyc01g079425.1.1"/>
    </source>
</evidence>
<dbReference type="InParanoid" id="A0A3Q7F0X5"/>
<dbReference type="AlphaFoldDB" id="A0A3Q7F0X5"/>
<protein>
    <submittedName>
        <fullName evidence="2">Uncharacterized protein</fullName>
    </submittedName>
</protein>
<reference evidence="2" key="2">
    <citation type="submission" date="2019-01" db="UniProtKB">
        <authorList>
            <consortium name="EnsemblPlants"/>
        </authorList>
    </citation>
    <scope>IDENTIFICATION</scope>
    <source>
        <strain evidence="2">cv. Heinz 1706</strain>
    </source>
</reference>
<dbReference type="Gramene" id="Solyc01g079425.1.1">
    <property type="protein sequence ID" value="Solyc01g079425.1.1"/>
    <property type="gene ID" value="Solyc01g079425.1"/>
</dbReference>
<name>A0A3Q7F0X5_SOLLC</name>
<sequence length="194" mass="22665">MLWRPPLSIPEYMHYTLTCSMHHKATKGIVNFQCIEEMIRLYILCKKKTVLRSGLLKFRQANSSNKSWKNMEETKNSGGNFMGKDKVRGQDKHRRLPIRLSIVANHNNQKGFSQKNKEGIAVVSLDTKQSTEHRCTSFSDQCHDAAWQDKVERNERFRFLGRRNRSCNLIRAATEPQVLAEIFCVCECESMRRR</sequence>
<proteinExistence type="predicted"/>
<dbReference type="Proteomes" id="UP000004994">
    <property type="component" value="Chromosome 1"/>
</dbReference>
<dbReference type="EnsemblPlants" id="Solyc01g079425.1.1">
    <property type="protein sequence ID" value="Solyc01g079425.1.1"/>
    <property type="gene ID" value="Solyc01g079425.1"/>
</dbReference>
<evidence type="ECO:0000256" key="1">
    <source>
        <dbReference type="SAM" id="MobiDB-lite"/>
    </source>
</evidence>
<accession>A0A3Q7F0X5</accession>
<feature type="region of interest" description="Disordered" evidence="1">
    <location>
        <begin position="67"/>
        <end position="88"/>
    </location>
</feature>
<reference evidence="2" key="1">
    <citation type="journal article" date="2012" name="Nature">
        <title>The tomato genome sequence provides insights into fleshy fruit evolution.</title>
        <authorList>
            <consortium name="Tomato Genome Consortium"/>
        </authorList>
    </citation>
    <scope>NUCLEOTIDE SEQUENCE [LARGE SCALE GENOMIC DNA]</scope>
    <source>
        <strain evidence="2">cv. Heinz 1706</strain>
    </source>
</reference>